<dbReference type="Proteomes" id="UP001597169">
    <property type="component" value="Unassembled WGS sequence"/>
</dbReference>
<protein>
    <submittedName>
        <fullName evidence="1">Uncharacterized protein</fullName>
    </submittedName>
</protein>
<evidence type="ECO:0000313" key="1">
    <source>
        <dbReference type="EMBL" id="MFD1130349.1"/>
    </source>
</evidence>
<gene>
    <name evidence="1" type="ORF">ACFQ3J_19565</name>
</gene>
<name>A0ABW3Q637_9BACL</name>
<proteinExistence type="predicted"/>
<comment type="caution">
    <text evidence="1">The sequence shown here is derived from an EMBL/GenBank/DDBJ whole genome shotgun (WGS) entry which is preliminary data.</text>
</comment>
<dbReference type="RefSeq" id="WP_251583758.1">
    <property type="nucleotide sequence ID" value="NZ_JBHTKX010000003.1"/>
</dbReference>
<accession>A0ABW3Q637</accession>
<reference evidence="2" key="1">
    <citation type="journal article" date="2019" name="Int. J. Syst. Evol. Microbiol.">
        <title>The Global Catalogue of Microorganisms (GCM) 10K type strain sequencing project: providing services to taxonomists for standard genome sequencing and annotation.</title>
        <authorList>
            <consortium name="The Broad Institute Genomics Platform"/>
            <consortium name="The Broad Institute Genome Sequencing Center for Infectious Disease"/>
            <person name="Wu L."/>
            <person name="Ma J."/>
        </authorList>
    </citation>
    <scope>NUCLEOTIDE SEQUENCE [LARGE SCALE GENOMIC DNA]</scope>
    <source>
        <strain evidence="2">CCUG 53519</strain>
    </source>
</reference>
<organism evidence="1 2">
    <name type="scientific">Paenibacillus provencensis</name>
    <dbReference type="NCBI Taxonomy" id="441151"/>
    <lineage>
        <taxon>Bacteria</taxon>
        <taxon>Bacillati</taxon>
        <taxon>Bacillota</taxon>
        <taxon>Bacilli</taxon>
        <taxon>Bacillales</taxon>
        <taxon>Paenibacillaceae</taxon>
        <taxon>Paenibacillus</taxon>
    </lineage>
</organism>
<evidence type="ECO:0000313" key="2">
    <source>
        <dbReference type="Proteomes" id="UP001597169"/>
    </source>
</evidence>
<keyword evidence="2" id="KW-1185">Reference proteome</keyword>
<sequence length="276" mass="31856">MALGIQQLFVKEFTQKSPPFEHPQLERYHHDLLSGFDMIPDYEWLEKGNNNSYHNMAAEILDDERWKYEISRTDLFILAYSFPNIRPDISIVNYVMDRYGAGFLSFAINDMGFAAPFMGLHIINQYLKDPGFSRAMLLVMDQTSLPYKTKELQEAVCVDTGALLLMDRVHGSSGNIVNIRMNYMPSLNAQELNDQMDELLDEKRVKPQRLLILAHPSLCGLLDPSHEIRSYDTCRWSAAPFMALSSLLSEGHSYTHVCVLHYEEAEEYLYQLLLEM</sequence>
<dbReference type="EMBL" id="JBHTKX010000003">
    <property type="protein sequence ID" value="MFD1130349.1"/>
    <property type="molecule type" value="Genomic_DNA"/>
</dbReference>